<protein>
    <submittedName>
        <fullName evidence="1">Uncharacterized protein</fullName>
    </submittedName>
</protein>
<name>A0A6C0LEQ8_9ZZZZ</name>
<dbReference type="AlphaFoldDB" id="A0A6C0LEQ8"/>
<dbReference type="Gene3D" id="3.40.50.11340">
    <property type="match status" value="1"/>
</dbReference>
<proteinExistence type="predicted"/>
<evidence type="ECO:0000313" key="1">
    <source>
        <dbReference type="EMBL" id="QHU28044.1"/>
    </source>
</evidence>
<organism evidence="1">
    <name type="scientific">viral metagenome</name>
    <dbReference type="NCBI Taxonomy" id="1070528"/>
    <lineage>
        <taxon>unclassified sequences</taxon>
        <taxon>metagenomes</taxon>
        <taxon>organismal metagenomes</taxon>
    </lineage>
</organism>
<dbReference type="EMBL" id="MN740468">
    <property type="protein sequence ID" value="QHU28044.1"/>
    <property type="molecule type" value="Genomic_DNA"/>
</dbReference>
<accession>A0A6C0LEQ8</accession>
<sequence length="284" mass="33610">MKYLVVKAVIGFGDRLESLKMYIDYALKNDLIVHIDWRDSIWCHNNETFYKYFQLTDLKQVLTIDEIPKDLRIFPTFWQDKLDTILTEDIIKNNHKEIELNKLEGNYDCDILVVTSYGIRTIYNDYSFFYNRFKIIDSRISQEVVQRQSKYNLQDKWGIHLRGSDRAKSYDFKLKRFMELNIKLVHNGILGGQKCIAVSDDPDYIKLWKSRYPTFEILSSGTKSSKATHLLTKDELNETKDEMNINLLIDFFTLCSCKKVFSTNLDSRFALEAQRTKPFINRIL</sequence>
<reference evidence="1" key="1">
    <citation type="journal article" date="2020" name="Nature">
        <title>Giant virus diversity and host interactions through global metagenomics.</title>
        <authorList>
            <person name="Schulz F."/>
            <person name="Roux S."/>
            <person name="Paez-Espino D."/>
            <person name="Jungbluth S."/>
            <person name="Walsh D.A."/>
            <person name="Denef V.J."/>
            <person name="McMahon K.D."/>
            <person name="Konstantinidis K.T."/>
            <person name="Eloe-Fadrosh E.A."/>
            <person name="Kyrpides N.C."/>
            <person name="Woyke T."/>
        </authorList>
    </citation>
    <scope>NUCLEOTIDE SEQUENCE</scope>
    <source>
        <strain evidence="1">GVMAG-M-3300027770-17</strain>
    </source>
</reference>